<name>A0A512DDV2_9CELL</name>
<evidence type="ECO:0000256" key="1">
    <source>
        <dbReference type="SAM" id="MobiDB-lite"/>
    </source>
</evidence>
<dbReference type="AlphaFoldDB" id="A0A512DDV2"/>
<feature type="transmembrane region" description="Helical" evidence="2">
    <location>
        <begin position="104"/>
        <end position="128"/>
    </location>
</feature>
<feature type="domain" description="GGDEF" evidence="3">
    <location>
        <begin position="401"/>
        <end position="534"/>
    </location>
</feature>
<dbReference type="GO" id="GO:0043709">
    <property type="term" value="P:cell adhesion involved in single-species biofilm formation"/>
    <property type="evidence" value="ECO:0007669"/>
    <property type="project" value="TreeGrafter"/>
</dbReference>
<feature type="transmembrane region" description="Helical" evidence="2">
    <location>
        <begin position="68"/>
        <end position="92"/>
    </location>
</feature>
<dbReference type="InterPro" id="IPR035965">
    <property type="entry name" value="PAS-like_dom_sf"/>
</dbReference>
<dbReference type="PANTHER" id="PTHR45138:SF24">
    <property type="entry name" value="DIGUANYLATE CYCLASE DGCC-RELATED"/>
    <property type="match status" value="1"/>
</dbReference>
<reference evidence="4 5" key="1">
    <citation type="submission" date="2019-07" db="EMBL/GenBank/DDBJ databases">
        <title>Whole genome shotgun sequence of Cellulomonas aerilata NBRC 106308.</title>
        <authorList>
            <person name="Hosoyama A."/>
            <person name="Uohara A."/>
            <person name="Ohji S."/>
            <person name="Ichikawa N."/>
        </authorList>
    </citation>
    <scope>NUCLEOTIDE SEQUENCE [LARGE SCALE GENOMIC DNA]</scope>
    <source>
        <strain evidence="4 5">NBRC 106308</strain>
    </source>
</reference>
<dbReference type="EMBL" id="BJYY01000015">
    <property type="protein sequence ID" value="GEO34651.1"/>
    <property type="molecule type" value="Genomic_DNA"/>
</dbReference>
<accession>A0A512DDV2</accession>
<sequence>MRVFRTDPAGVAYSVAGVVFVLVAAVTWRRRTLNPPVARALVAVMLGACWWSVADAVAVAAVEPRVAGVASLAIFPGLGVTVATFVWLAATLARTHGSPRRRLLAGLLVEPVLITAAAATNPWHALVYTGAGTPDLTGSALWGFGPLFWVHSLYCYAVLAVGIAMVGHAWWTAPAAFRAQRLGLLVAVLVPAVGNALNLLGALPVDLDPTPLGLAGTGVVMAYALFREHLFTFTPVARALIIEGISDAIVAVSPMGRVIDVNAAAVDLVHRIDPGATQIIGARAADLLPASMAGTDEATEVHVDLDGRPAELHVRSSRLVGRRGRSLGSVLVARDVTEVAAQRRHLAEANARLTEQVATIERLRSDLAELAGRDALTGLHNRRHLVTEFAALLAAAGSSGEPLSVVLLDVDRFKSINDRHGHLTGDAVLVAVAHLLAGAAPDGALVARWGGEEFFVALPRTSGPEAASFADGVRARLERDGVAVAGRTIPCTVSGGVATSTADGATTDALFHAADVRLHAAKRSGRNRVLACGPGVPPPAGHAPAALVTPEPVAAGGGDGPRPRRERGSALG</sequence>
<dbReference type="PANTHER" id="PTHR45138">
    <property type="entry name" value="REGULATORY COMPONENTS OF SENSORY TRANSDUCTION SYSTEM"/>
    <property type="match status" value="1"/>
</dbReference>
<dbReference type="SMART" id="SM00267">
    <property type="entry name" value="GGDEF"/>
    <property type="match status" value="1"/>
</dbReference>
<dbReference type="GO" id="GO:0005886">
    <property type="term" value="C:plasma membrane"/>
    <property type="evidence" value="ECO:0007669"/>
    <property type="project" value="TreeGrafter"/>
</dbReference>
<keyword evidence="2" id="KW-0812">Transmembrane</keyword>
<feature type="transmembrane region" description="Helical" evidence="2">
    <location>
        <begin position="40"/>
        <end position="62"/>
    </location>
</feature>
<evidence type="ECO:0000256" key="2">
    <source>
        <dbReference type="SAM" id="Phobius"/>
    </source>
</evidence>
<dbReference type="SUPFAM" id="SSF55785">
    <property type="entry name" value="PYP-like sensor domain (PAS domain)"/>
    <property type="match status" value="1"/>
</dbReference>
<dbReference type="PROSITE" id="PS50887">
    <property type="entry name" value="GGDEF"/>
    <property type="match status" value="1"/>
</dbReference>
<evidence type="ECO:0000313" key="4">
    <source>
        <dbReference type="EMBL" id="GEO34651.1"/>
    </source>
</evidence>
<feature type="region of interest" description="Disordered" evidence="1">
    <location>
        <begin position="535"/>
        <end position="572"/>
    </location>
</feature>
<dbReference type="FunFam" id="3.30.70.270:FF:000001">
    <property type="entry name" value="Diguanylate cyclase domain protein"/>
    <property type="match status" value="1"/>
</dbReference>
<dbReference type="Pfam" id="PF16927">
    <property type="entry name" value="HisKA_7TM"/>
    <property type="match status" value="1"/>
</dbReference>
<comment type="caution">
    <text evidence="4">The sequence shown here is derived from an EMBL/GenBank/DDBJ whole genome shotgun (WGS) entry which is preliminary data.</text>
</comment>
<feature type="transmembrane region" description="Helical" evidence="2">
    <location>
        <begin position="148"/>
        <end position="170"/>
    </location>
</feature>
<dbReference type="InterPro" id="IPR031621">
    <property type="entry name" value="HisKA_7TM"/>
</dbReference>
<keyword evidence="5" id="KW-1185">Reference proteome</keyword>
<feature type="transmembrane region" description="Helical" evidence="2">
    <location>
        <begin position="12"/>
        <end position="28"/>
    </location>
</feature>
<keyword evidence="2" id="KW-1133">Transmembrane helix</keyword>
<keyword evidence="2" id="KW-0472">Membrane</keyword>
<dbReference type="OrthoDB" id="23692at2"/>
<evidence type="ECO:0000259" key="3">
    <source>
        <dbReference type="PROSITE" id="PS50887"/>
    </source>
</evidence>
<dbReference type="Proteomes" id="UP000321181">
    <property type="component" value="Unassembled WGS sequence"/>
</dbReference>
<dbReference type="SUPFAM" id="SSF55073">
    <property type="entry name" value="Nucleotide cyclase"/>
    <property type="match status" value="1"/>
</dbReference>
<dbReference type="Gene3D" id="3.30.70.270">
    <property type="match status" value="1"/>
</dbReference>
<dbReference type="GO" id="GO:1902201">
    <property type="term" value="P:negative regulation of bacterial-type flagellum-dependent cell motility"/>
    <property type="evidence" value="ECO:0007669"/>
    <property type="project" value="TreeGrafter"/>
</dbReference>
<organism evidence="4 5">
    <name type="scientific">Cellulomonas aerilata</name>
    <dbReference type="NCBI Taxonomy" id="515326"/>
    <lineage>
        <taxon>Bacteria</taxon>
        <taxon>Bacillati</taxon>
        <taxon>Actinomycetota</taxon>
        <taxon>Actinomycetes</taxon>
        <taxon>Micrococcales</taxon>
        <taxon>Cellulomonadaceae</taxon>
        <taxon>Cellulomonas</taxon>
    </lineage>
</organism>
<dbReference type="InterPro" id="IPR029787">
    <property type="entry name" value="Nucleotide_cyclase"/>
</dbReference>
<dbReference type="GO" id="GO:0052621">
    <property type="term" value="F:diguanylate cyclase activity"/>
    <property type="evidence" value="ECO:0007669"/>
    <property type="project" value="TreeGrafter"/>
</dbReference>
<proteinExistence type="predicted"/>
<dbReference type="InterPro" id="IPR043128">
    <property type="entry name" value="Rev_trsase/Diguanyl_cyclase"/>
</dbReference>
<dbReference type="NCBIfam" id="TIGR00254">
    <property type="entry name" value="GGDEF"/>
    <property type="match status" value="1"/>
</dbReference>
<feature type="transmembrane region" description="Helical" evidence="2">
    <location>
        <begin position="182"/>
        <end position="203"/>
    </location>
</feature>
<protein>
    <submittedName>
        <fullName evidence="4">GGDEF domain-containing protein</fullName>
    </submittedName>
</protein>
<dbReference type="Gene3D" id="3.30.450.20">
    <property type="entry name" value="PAS domain"/>
    <property type="match status" value="1"/>
</dbReference>
<gene>
    <name evidence="4" type="ORF">CAE01nite_23760</name>
</gene>
<dbReference type="InterPro" id="IPR050469">
    <property type="entry name" value="Diguanylate_Cyclase"/>
</dbReference>
<dbReference type="Pfam" id="PF00990">
    <property type="entry name" value="GGDEF"/>
    <property type="match status" value="1"/>
</dbReference>
<dbReference type="InterPro" id="IPR000160">
    <property type="entry name" value="GGDEF_dom"/>
</dbReference>
<evidence type="ECO:0000313" key="5">
    <source>
        <dbReference type="Proteomes" id="UP000321181"/>
    </source>
</evidence>
<dbReference type="CDD" id="cd01949">
    <property type="entry name" value="GGDEF"/>
    <property type="match status" value="1"/>
</dbReference>
<feature type="compositionally biased region" description="Basic and acidic residues" evidence="1">
    <location>
        <begin position="561"/>
        <end position="572"/>
    </location>
</feature>